<sequence length="261" mass="29771">MDSYLTQNSEIESLIDKYYRWLKENTLVKSVQGVTEVTTPFFNRHNDFIQLYVVGADSNTFTLSDLGSTIQDLEMCGCDVLKGHRFTLLNQTLNGFGVKLKGQELYVEAQKETFCWAKHSLLQAVLSVDDLFYSAKPNVEPFFFEDAAAWLDSLGIRYTPRLSLVGRSRFQNYFDFAIPKSKNAGERLIKLVKDPTNDAARLALFSWADTKAQRGASAKFYVIYRNSSTKDNSKFRTALTSYDAISFPWDERDQFSEALAN</sequence>
<comment type="caution">
    <text evidence="3">The sequence shown here is derived from an EMBL/GenBank/DDBJ whole genome shotgun (WGS) entry which is preliminary data.</text>
</comment>
<feature type="domain" description="DUF1828" evidence="1">
    <location>
        <begin position="39"/>
        <end position="128"/>
    </location>
</feature>
<evidence type="ECO:0000259" key="2">
    <source>
        <dbReference type="Pfam" id="PF08862"/>
    </source>
</evidence>
<evidence type="ECO:0000313" key="3">
    <source>
        <dbReference type="EMBL" id="MVX56267.1"/>
    </source>
</evidence>
<gene>
    <name evidence="3" type="ORF">E5987_03480</name>
</gene>
<accession>A0A6L6YFH5</accession>
<keyword evidence="4" id="KW-1185">Reference proteome</keyword>
<reference evidence="3 4" key="1">
    <citation type="submission" date="2019-12" db="EMBL/GenBank/DDBJ databases">
        <title>Microbes associate with the intestines of laboratory mice.</title>
        <authorList>
            <person name="Navarre W."/>
            <person name="Wong E."/>
        </authorList>
    </citation>
    <scope>NUCLEOTIDE SEQUENCE [LARGE SCALE GENOMIC DNA]</scope>
    <source>
        <strain evidence="3 4">NM82_D38</strain>
    </source>
</reference>
<dbReference type="Proteomes" id="UP000472580">
    <property type="component" value="Unassembled WGS sequence"/>
</dbReference>
<dbReference type="RefSeq" id="WP_160334702.1">
    <property type="nucleotide sequence ID" value="NZ_CALPCR010000007.1"/>
</dbReference>
<organism evidence="3 4">
    <name type="scientific">Parasutterella muris</name>
    <dbReference type="NCBI Taxonomy" id="2565572"/>
    <lineage>
        <taxon>Bacteria</taxon>
        <taxon>Pseudomonadati</taxon>
        <taxon>Pseudomonadota</taxon>
        <taxon>Betaproteobacteria</taxon>
        <taxon>Burkholderiales</taxon>
        <taxon>Sutterellaceae</taxon>
        <taxon>Parasutterella</taxon>
    </lineage>
</organism>
<dbReference type="Pfam" id="PF08861">
    <property type="entry name" value="DUF1828"/>
    <property type="match status" value="1"/>
</dbReference>
<dbReference type="OrthoDB" id="1321863at2"/>
<protein>
    <submittedName>
        <fullName evidence="3">DUF1828 domain-containing protein</fullName>
    </submittedName>
</protein>
<dbReference type="InterPro" id="IPR014961">
    <property type="entry name" value="DUF1829"/>
</dbReference>
<dbReference type="EMBL" id="WSRP01000007">
    <property type="protein sequence ID" value="MVX56267.1"/>
    <property type="molecule type" value="Genomic_DNA"/>
</dbReference>
<dbReference type="InterPro" id="IPR014960">
    <property type="entry name" value="DUF1828"/>
</dbReference>
<evidence type="ECO:0000313" key="4">
    <source>
        <dbReference type="Proteomes" id="UP000472580"/>
    </source>
</evidence>
<feature type="domain" description="DUF1829" evidence="2">
    <location>
        <begin position="166"/>
        <end position="252"/>
    </location>
</feature>
<name>A0A6L6YFH5_9BURK</name>
<evidence type="ECO:0000259" key="1">
    <source>
        <dbReference type="Pfam" id="PF08861"/>
    </source>
</evidence>
<dbReference type="AlphaFoldDB" id="A0A6L6YFH5"/>
<proteinExistence type="predicted"/>
<dbReference type="Pfam" id="PF08862">
    <property type="entry name" value="DUF1829"/>
    <property type="match status" value="1"/>
</dbReference>